<comment type="caution">
    <text evidence="1">The sequence shown here is derived from an EMBL/GenBank/DDBJ whole genome shotgun (WGS) entry which is preliminary data.</text>
</comment>
<reference evidence="1 2" key="1">
    <citation type="submission" date="2018-01" db="EMBL/GenBank/DDBJ databases">
        <title>Draft genome sequence of Jishengella sp. NA12.</title>
        <authorList>
            <person name="Sahin N."/>
            <person name="Ay H."/>
            <person name="Saygin H."/>
        </authorList>
    </citation>
    <scope>NUCLEOTIDE SEQUENCE [LARGE SCALE GENOMIC DNA]</scope>
    <source>
        <strain evidence="1 2">NA12</strain>
    </source>
</reference>
<dbReference type="Proteomes" id="UP000248924">
    <property type="component" value="Unassembled WGS sequence"/>
</dbReference>
<evidence type="ECO:0000313" key="1">
    <source>
        <dbReference type="EMBL" id="PZG03976.1"/>
    </source>
</evidence>
<proteinExistence type="predicted"/>
<keyword evidence="2" id="KW-1185">Reference proteome</keyword>
<dbReference type="EMBL" id="POTY01000436">
    <property type="protein sequence ID" value="PZG03976.1"/>
    <property type="molecule type" value="Genomic_DNA"/>
</dbReference>
<gene>
    <name evidence="1" type="ORF">C1I95_33535</name>
</gene>
<sequence>MSGVVVVDGVQWWTTAYAVAQLRVDRKSINDWVRRSRRAGHVAGAGPQDCPRCLAVPDGFPHVDPPVHRSGVYGYLAEQLLAAEERTSEGARGGVTRTDV</sequence>
<dbReference type="AlphaFoldDB" id="A0A2W2CWQ0"/>
<dbReference type="RefSeq" id="WP_111220091.1">
    <property type="nucleotide sequence ID" value="NZ_POTY01000436.1"/>
</dbReference>
<dbReference type="OrthoDB" id="3407683at2"/>
<protein>
    <submittedName>
        <fullName evidence="1">Uncharacterized protein</fullName>
    </submittedName>
</protein>
<organism evidence="1 2">
    <name type="scientific">Micromonospora craterilacus</name>
    <dbReference type="NCBI Taxonomy" id="1655439"/>
    <lineage>
        <taxon>Bacteria</taxon>
        <taxon>Bacillati</taxon>
        <taxon>Actinomycetota</taxon>
        <taxon>Actinomycetes</taxon>
        <taxon>Micromonosporales</taxon>
        <taxon>Micromonosporaceae</taxon>
        <taxon>Micromonospora</taxon>
    </lineage>
</organism>
<evidence type="ECO:0000313" key="2">
    <source>
        <dbReference type="Proteomes" id="UP000248924"/>
    </source>
</evidence>
<accession>A0A2W2CWQ0</accession>
<name>A0A2W2CWQ0_9ACTN</name>